<gene>
    <name evidence="2" type="ORF">IFK94_03340</name>
</gene>
<dbReference type="EMBL" id="JACXWD010000006">
    <property type="protein sequence ID" value="MBD3867136.1"/>
    <property type="molecule type" value="Genomic_DNA"/>
</dbReference>
<sequence>MKKRRKIVLSVVLILALMAVAVALLPFLLNEASLQARAETSLSELLGRKVELGALSLKPGWGIRASTASLVIGEPLEPSAEPVPVIRADDFRFKLALLPLLKGEVDVRNLAFDAGEVTQDGQPLVSGLALRGRLYRASDGEVTFDGRLTGVADFLAGAGLDAEFRTKLLGDVHEMLSLEADLGQGRVTGSGRWTGIETGDLAGDLNITAVYGRTRVEGTVQVELPEEGTRIRFDMASPLVDFDELAVLAGVTGPPPADTVRRSSGLFPAAFAAEIGSPESSGSPIHATGMLTADKGIFSGMEMTGIRSRVELREGLLRMEEARFNLYGGEHAGTFRIDIESGDLPFHLGNRMEQVNLDGLLQAFSPESAGSILGTLALVLDLDGRAGEDSLEGTVTGTARLAVTEGALTGDSLVAGISRGLKAAGVEPPDGDVTPFESLTADFRIRDRLAITDNLELRSPHLDLSGRGSFGLDGSLDFRLDARLSTEVTAALVAKAGSLGNLVGGSGRLRIPIGISGTLEDPRVGVDLDNLVKGAAKERLKDKIKGLFRK</sequence>
<proteinExistence type="predicted"/>
<evidence type="ECO:0000313" key="2">
    <source>
        <dbReference type="EMBL" id="MBD3867136.1"/>
    </source>
</evidence>
<dbReference type="GO" id="GO:0090313">
    <property type="term" value="P:regulation of protein targeting to membrane"/>
    <property type="evidence" value="ECO:0007669"/>
    <property type="project" value="TreeGrafter"/>
</dbReference>
<dbReference type="PANTHER" id="PTHR30441">
    <property type="entry name" value="DUF748 DOMAIN-CONTAINING PROTEIN"/>
    <property type="match status" value="1"/>
</dbReference>
<reference evidence="2 3" key="1">
    <citation type="submission" date="2020-08" db="EMBL/GenBank/DDBJ databases">
        <title>Acidobacteriota in marine sediments use diverse sulfur dissimilation pathways.</title>
        <authorList>
            <person name="Wasmund K."/>
        </authorList>
    </citation>
    <scope>NUCLEOTIDE SEQUENCE [LARGE SCALE GENOMIC DNA]</scope>
    <source>
        <strain evidence="2">MAG AM4</strain>
    </source>
</reference>
<dbReference type="Pfam" id="PF05170">
    <property type="entry name" value="AsmA"/>
    <property type="match status" value="1"/>
</dbReference>
<accession>A0A8J6Y740</accession>
<evidence type="ECO:0000313" key="3">
    <source>
        <dbReference type="Proteomes" id="UP000648239"/>
    </source>
</evidence>
<evidence type="ECO:0000259" key="1">
    <source>
        <dbReference type="Pfam" id="PF05170"/>
    </source>
</evidence>
<dbReference type="Proteomes" id="UP000648239">
    <property type="component" value="Unassembled WGS sequence"/>
</dbReference>
<dbReference type="GO" id="GO:0005886">
    <property type="term" value="C:plasma membrane"/>
    <property type="evidence" value="ECO:0007669"/>
    <property type="project" value="TreeGrafter"/>
</dbReference>
<dbReference type="PANTHER" id="PTHR30441:SF4">
    <property type="entry name" value="PROTEIN ASMA"/>
    <property type="match status" value="1"/>
</dbReference>
<dbReference type="InterPro" id="IPR052894">
    <property type="entry name" value="AsmA-related"/>
</dbReference>
<dbReference type="AlphaFoldDB" id="A0A8J6Y740"/>
<comment type="caution">
    <text evidence="2">The sequence shown here is derived from an EMBL/GenBank/DDBJ whole genome shotgun (WGS) entry which is preliminary data.</text>
</comment>
<feature type="domain" description="AsmA" evidence="1">
    <location>
        <begin position="291"/>
        <end position="446"/>
    </location>
</feature>
<name>A0A8J6Y740_9BACT</name>
<protein>
    <recommendedName>
        <fullName evidence="1">AsmA domain-containing protein</fullName>
    </recommendedName>
</protein>
<dbReference type="InterPro" id="IPR007844">
    <property type="entry name" value="AsmA"/>
</dbReference>
<organism evidence="2 3">
    <name type="scientific">Candidatus Polarisedimenticola svalbardensis</name>
    <dbReference type="NCBI Taxonomy" id="2886004"/>
    <lineage>
        <taxon>Bacteria</taxon>
        <taxon>Pseudomonadati</taxon>
        <taxon>Acidobacteriota</taxon>
        <taxon>Candidatus Polarisedimenticolia</taxon>
        <taxon>Candidatus Polarisedimenticolales</taxon>
        <taxon>Candidatus Polarisedimenticolaceae</taxon>
        <taxon>Candidatus Polarisedimenticola</taxon>
    </lineage>
</organism>